<feature type="non-terminal residue" evidence="3">
    <location>
        <position position="1"/>
    </location>
</feature>
<evidence type="ECO:0000313" key="4">
    <source>
        <dbReference type="Proteomes" id="UP000553632"/>
    </source>
</evidence>
<evidence type="ECO:0000313" key="3">
    <source>
        <dbReference type="EMBL" id="KAF4757232.1"/>
    </source>
</evidence>
<dbReference type="EMBL" id="JABANM010032134">
    <property type="protein sequence ID" value="KAF4703445.1"/>
    <property type="molecule type" value="Genomic_DNA"/>
</dbReference>
<dbReference type="EMBL" id="JABANO010002890">
    <property type="protein sequence ID" value="KAF4757232.1"/>
    <property type="molecule type" value="Genomic_DNA"/>
</dbReference>
<dbReference type="Gene3D" id="3.40.47.10">
    <property type="match status" value="1"/>
</dbReference>
<name>A0A7J6UJ06_PEROL</name>
<protein>
    <recommendedName>
        <fullName evidence="1">Thiolase C-terminal domain-containing protein</fullName>
    </recommendedName>
</protein>
<dbReference type="Pfam" id="PF22691">
    <property type="entry name" value="Thiolase_C_1"/>
    <property type="match status" value="1"/>
</dbReference>
<organism evidence="3 4">
    <name type="scientific">Perkinsus olseni</name>
    <name type="common">Perkinsus atlanticus</name>
    <dbReference type="NCBI Taxonomy" id="32597"/>
    <lineage>
        <taxon>Eukaryota</taxon>
        <taxon>Sar</taxon>
        <taxon>Alveolata</taxon>
        <taxon>Perkinsozoa</taxon>
        <taxon>Perkinsea</taxon>
        <taxon>Perkinsida</taxon>
        <taxon>Perkinsidae</taxon>
        <taxon>Perkinsus</taxon>
    </lineage>
</organism>
<reference evidence="4 5" key="1">
    <citation type="submission" date="2020-04" db="EMBL/GenBank/DDBJ databases">
        <title>Perkinsus olseni comparative genomics.</title>
        <authorList>
            <person name="Bogema D.R."/>
        </authorList>
    </citation>
    <scope>NUCLEOTIDE SEQUENCE [LARGE SCALE GENOMIC DNA]</scope>
    <source>
        <strain evidence="2">ATCC PRA-205</strain>
        <strain evidence="3 4">ATCC PRA-207</strain>
    </source>
</reference>
<dbReference type="InterPro" id="IPR055140">
    <property type="entry name" value="Thiolase_C_2"/>
</dbReference>
<dbReference type="GO" id="GO:0016746">
    <property type="term" value="F:acyltransferase activity"/>
    <property type="evidence" value="ECO:0007669"/>
    <property type="project" value="InterPro"/>
</dbReference>
<keyword evidence="4" id="KW-1185">Reference proteome</keyword>
<comment type="caution">
    <text evidence="3">The sequence shown here is derived from an EMBL/GenBank/DDBJ whole genome shotgun (WGS) entry which is preliminary data.</text>
</comment>
<dbReference type="CDD" id="cd00829">
    <property type="entry name" value="SCP-x_thiolase"/>
    <property type="match status" value="1"/>
</dbReference>
<gene>
    <name evidence="2" type="ORF">FOZ62_006316</name>
    <name evidence="3" type="ORF">FOZ63_008910</name>
</gene>
<sequence>APTADGAAAIIICSERWYRSHEFIQTGRATEVWAQSMVTDLPSSFGDTYAGLCGVEMAKRAAKTCYKETGIDAKDVNVVELHDCFSINELLLYEALGFSREGGGLKMVEDMSWRENREGGKYCEQRTAFGSRVVINPSGGLESKGHPIAATGVAQCVELHRQLTRTAGKRQVAGAKIGLQHNFGFGGAAVVTLYKSVGPQHKL</sequence>
<evidence type="ECO:0000313" key="2">
    <source>
        <dbReference type="EMBL" id="KAF4703445.1"/>
    </source>
</evidence>
<feature type="domain" description="Thiolase C-terminal" evidence="1">
    <location>
        <begin position="107"/>
        <end position="188"/>
    </location>
</feature>
<evidence type="ECO:0000313" key="5">
    <source>
        <dbReference type="Proteomes" id="UP000574390"/>
    </source>
</evidence>
<evidence type="ECO:0000259" key="1">
    <source>
        <dbReference type="Pfam" id="PF22691"/>
    </source>
</evidence>
<dbReference type="InterPro" id="IPR016039">
    <property type="entry name" value="Thiolase-like"/>
</dbReference>
<dbReference type="SUPFAM" id="SSF53901">
    <property type="entry name" value="Thiolase-like"/>
    <property type="match status" value="1"/>
</dbReference>
<accession>A0A7J6UJ06</accession>
<dbReference type="Proteomes" id="UP000553632">
    <property type="component" value="Unassembled WGS sequence"/>
</dbReference>
<proteinExistence type="predicted"/>
<dbReference type="AlphaFoldDB" id="A0A7J6UJ06"/>
<dbReference type="Proteomes" id="UP000574390">
    <property type="component" value="Unassembled WGS sequence"/>
</dbReference>
<dbReference type="PANTHER" id="PTHR42870">
    <property type="entry name" value="ACETYL-COA C-ACETYLTRANSFERASE"/>
    <property type="match status" value="1"/>
</dbReference>
<dbReference type="PANTHER" id="PTHR42870:SF1">
    <property type="entry name" value="NON-SPECIFIC LIPID-TRANSFER PROTEIN-LIKE 2"/>
    <property type="match status" value="1"/>
</dbReference>